<dbReference type="Proteomes" id="UP001598448">
    <property type="component" value="Unassembled WGS sequence"/>
</dbReference>
<keyword evidence="2" id="KW-1185">Reference proteome</keyword>
<dbReference type="EMBL" id="JBHXIJ010000198">
    <property type="protein sequence ID" value="MFD5101932.1"/>
    <property type="molecule type" value="Genomic_DNA"/>
</dbReference>
<reference evidence="1 2" key="1">
    <citation type="submission" date="2024-09" db="EMBL/GenBank/DDBJ databases">
        <title>The Natural Products Discovery Center: Release of the First 8490 Sequenced Strains for Exploring Actinobacteria Biosynthetic Diversity.</title>
        <authorList>
            <person name="Kalkreuter E."/>
            <person name="Kautsar S.A."/>
            <person name="Yang D."/>
            <person name="Bader C.D."/>
            <person name="Teijaro C.N."/>
            <person name="Fluegel L."/>
            <person name="Davis C.M."/>
            <person name="Simpson J.R."/>
            <person name="Lauterbach L."/>
            <person name="Steele A.D."/>
            <person name="Gui C."/>
            <person name="Meng S."/>
            <person name="Li G."/>
            <person name="Viehrig K."/>
            <person name="Ye F."/>
            <person name="Su P."/>
            <person name="Kiefer A.F."/>
            <person name="Nichols A."/>
            <person name="Cepeda A.J."/>
            <person name="Yan W."/>
            <person name="Fan B."/>
            <person name="Jiang Y."/>
            <person name="Adhikari A."/>
            <person name="Zheng C.-J."/>
            <person name="Schuster L."/>
            <person name="Cowan T.M."/>
            <person name="Smanski M.J."/>
            <person name="Chevrette M.G."/>
            <person name="De Carvalho L.P.S."/>
            <person name="Shen B."/>
        </authorList>
    </citation>
    <scope>NUCLEOTIDE SEQUENCE [LARGE SCALE GENOMIC DNA]</scope>
    <source>
        <strain evidence="1 2">NPDC058348</strain>
    </source>
</reference>
<evidence type="ECO:0000313" key="2">
    <source>
        <dbReference type="Proteomes" id="UP001598448"/>
    </source>
</evidence>
<gene>
    <name evidence="1" type="ORF">ACFWJN_23615</name>
</gene>
<organism evidence="1 2">
    <name type="scientific">Streptomyces albidochromogenes</name>
    <dbReference type="NCBI Taxonomy" id="329524"/>
    <lineage>
        <taxon>Bacteria</taxon>
        <taxon>Bacillati</taxon>
        <taxon>Actinomycetota</taxon>
        <taxon>Actinomycetes</taxon>
        <taxon>Kitasatosporales</taxon>
        <taxon>Streptomycetaceae</taxon>
        <taxon>Streptomyces</taxon>
    </lineage>
</organism>
<name>A0ABW6FQH6_9ACTN</name>
<accession>A0ABW6FQH6</accession>
<sequence length="95" mass="10078">MIPEASRRVRMRHVTSTGTALAATLLPLAVGVLLAKTMAGDPLAPVNALMTSGGHRARVSPSVWRGCGRTALSRWKPEAMAGGAGIRGRAWRRTF</sequence>
<dbReference type="RefSeq" id="WP_386718087.1">
    <property type="nucleotide sequence ID" value="NZ_JBHXIJ010000198.1"/>
</dbReference>
<comment type="caution">
    <text evidence="1">The sequence shown here is derived from an EMBL/GenBank/DDBJ whole genome shotgun (WGS) entry which is preliminary data.</text>
</comment>
<protein>
    <submittedName>
        <fullName evidence="1">Uncharacterized protein</fullName>
    </submittedName>
</protein>
<evidence type="ECO:0000313" key="1">
    <source>
        <dbReference type="EMBL" id="MFD5101932.1"/>
    </source>
</evidence>
<proteinExistence type="predicted"/>